<name>A0A158KLJ9_9BURK</name>
<keyword evidence="4" id="KW-1185">Reference proteome</keyword>
<keyword evidence="1" id="KW-0812">Transmembrane</keyword>
<keyword evidence="1" id="KW-0472">Membrane</keyword>
<keyword evidence="1" id="KW-1133">Transmembrane helix</keyword>
<dbReference type="GO" id="GO:0003677">
    <property type="term" value="F:DNA binding"/>
    <property type="evidence" value="ECO:0007669"/>
    <property type="project" value="InterPro"/>
</dbReference>
<gene>
    <name evidence="3" type="ORF">AWB66_06442</name>
</gene>
<dbReference type="AlphaFoldDB" id="A0A158KLJ9"/>
<dbReference type="STRING" id="326475.AWB66_06442"/>
<dbReference type="InterPro" id="IPR047650">
    <property type="entry name" value="Transpos_IS110"/>
</dbReference>
<comment type="caution">
    <text evidence="3">The sequence shown here is derived from an EMBL/GenBank/DDBJ whole genome shotgun (WGS) entry which is preliminary data.</text>
</comment>
<dbReference type="PANTHER" id="PTHR33055:SF3">
    <property type="entry name" value="PUTATIVE TRANSPOSASE FOR IS117-RELATED"/>
    <property type="match status" value="1"/>
</dbReference>
<dbReference type="Pfam" id="PF01548">
    <property type="entry name" value="DEDD_Tnp_IS110"/>
    <property type="match status" value="1"/>
</dbReference>
<reference evidence="3" key="1">
    <citation type="submission" date="2016-01" db="EMBL/GenBank/DDBJ databases">
        <authorList>
            <person name="Peeters Charlotte."/>
        </authorList>
    </citation>
    <scope>NUCLEOTIDE SEQUENCE</scope>
    <source>
        <strain evidence="3">LMG 22936</strain>
    </source>
</reference>
<organism evidence="3 4">
    <name type="scientific">Caballeronia telluris</name>
    <dbReference type="NCBI Taxonomy" id="326475"/>
    <lineage>
        <taxon>Bacteria</taxon>
        <taxon>Pseudomonadati</taxon>
        <taxon>Pseudomonadota</taxon>
        <taxon>Betaproteobacteria</taxon>
        <taxon>Burkholderiales</taxon>
        <taxon>Burkholderiaceae</taxon>
        <taxon>Caballeronia</taxon>
    </lineage>
</organism>
<dbReference type="PANTHER" id="PTHR33055">
    <property type="entry name" value="TRANSPOSASE FOR INSERTION SEQUENCE ELEMENT IS1111A"/>
    <property type="match status" value="1"/>
</dbReference>
<dbReference type="Proteomes" id="UP000054717">
    <property type="component" value="Unassembled WGS sequence"/>
</dbReference>
<evidence type="ECO:0000313" key="4">
    <source>
        <dbReference type="Proteomes" id="UP000054717"/>
    </source>
</evidence>
<protein>
    <submittedName>
        <fullName evidence="3">Transposase</fullName>
    </submittedName>
</protein>
<dbReference type="GO" id="GO:0004803">
    <property type="term" value="F:transposase activity"/>
    <property type="evidence" value="ECO:0007669"/>
    <property type="project" value="InterPro"/>
</dbReference>
<sequence>MGHTVKLMAPQFVKPYLKTNKNDMNDAEAVCEAVQRPNMRFVAVKTVEQQSILHLHVSRQLLVKMRTQVSNHLRGLLSEYGLILLVMCAAAGLHAD</sequence>
<feature type="transmembrane region" description="Helical" evidence="1">
    <location>
        <begin position="75"/>
        <end position="95"/>
    </location>
</feature>
<accession>A0A158KLJ9</accession>
<evidence type="ECO:0000256" key="1">
    <source>
        <dbReference type="SAM" id="Phobius"/>
    </source>
</evidence>
<feature type="domain" description="Transposase IS110-like N-terminal" evidence="2">
    <location>
        <begin position="8"/>
        <end position="80"/>
    </location>
</feature>
<evidence type="ECO:0000259" key="2">
    <source>
        <dbReference type="Pfam" id="PF01548"/>
    </source>
</evidence>
<dbReference type="InterPro" id="IPR002525">
    <property type="entry name" value="Transp_IS110-like_N"/>
</dbReference>
<proteinExistence type="predicted"/>
<evidence type="ECO:0000313" key="3">
    <source>
        <dbReference type="EMBL" id="SAL81639.1"/>
    </source>
</evidence>
<dbReference type="EMBL" id="FCNZ02000149">
    <property type="protein sequence ID" value="SAL81639.1"/>
    <property type="molecule type" value="Genomic_DNA"/>
</dbReference>
<dbReference type="GO" id="GO:0006313">
    <property type="term" value="P:DNA transposition"/>
    <property type="evidence" value="ECO:0007669"/>
    <property type="project" value="InterPro"/>
</dbReference>